<dbReference type="InterPro" id="IPR036390">
    <property type="entry name" value="WH_DNA-bd_sf"/>
</dbReference>
<protein>
    <submittedName>
        <fullName evidence="3">Archaeal ATPase, fused to C-terminal DUF234 domain</fullName>
    </submittedName>
</protein>
<sequence>MFVNRKKELKLLEEEYLSRDFRFTIMYGRRRVGKTTLLKEYISSKPYIYFLVTLEALPIVIERFGNLVADFLEDEFLRDIKLKSFEQIFSYLAKQNFSKKIVVVIDEFQYLGKLDNSIPSQFQYIVDEILKNKNIHLVLCGSIISMIYEQTLSYNSPLYGRRTSSIKLDALRFEYLSAFFPTKNEIELIELYAILDGVPKYLELFKESNSIFEAIERNILDKNAFLYEEPRFILQNEVNEPMTYFSILETIANGEHKLGNIAGKLNKNVQNITSFISKLIELEIIYKEVPVTEKFPNKSKKGLYFIKDNFFRFWFSYVLPYKSQLELGNSNYAMLKIKENFSGFISKVYEDLSVEYTLKNYPLLKAGRWWSKDEEIDVVGVSEKFILVGECKYSNKKVGIDILQQLERKSKKIELNLPIKQYLLFSKSGFTKELLEIEKDRDDVVLIDSF</sequence>
<evidence type="ECO:0000259" key="1">
    <source>
        <dbReference type="Pfam" id="PF01637"/>
    </source>
</evidence>
<dbReference type="PANTHER" id="PTHR34704:SF1">
    <property type="entry name" value="ATPASE"/>
    <property type="match status" value="1"/>
</dbReference>
<name>A0A1W1CJK8_9ZZZZ</name>
<dbReference type="SUPFAM" id="SSF46785">
    <property type="entry name" value="Winged helix' DNA-binding domain"/>
    <property type="match status" value="1"/>
</dbReference>
<evidence type="ECO:0000259" key="2">
    <source>
        <dbReference type="Pfam" id="PF03008"/>
    </source>
</evidence>
<dbReference type="AlphaFoldDB" id="A0A1W1CJK8"/>
<accession>A0A1W1CJK8</accession>
<dbReference type="InterPro" id="IPR027417">
    <property type="entry name" value="P-loop_NTPase"/>
</dbReference>
<proteinExistence type="predicted"/>
<dbReference type="Pfam" id="PF01637">
    <property type="entry name" value="ATPase_2"/>
    <property type="match status" value="1"/>
</dbReference>
<feature type="domain" description="ATPase" evidence="1">
    <location>
        <begin position="2"/>
        <end position="204"/>
    </location>
</feature>
<dbReference type="Pfam" id="PF03008">
    <property type="entry name" value="DUF234"/>
    <property type="match status" value="1"/>
</dbReference>
<dbReference type="InterPro" id="IPR004256">
    <property type="entry name" value="DUF234"/>
</dbReference>
<dbReference type="InterPro" id="IPR011335">
    <property type="entry name" value="Restrct_endonuc-II-like"/>
</dbReference>
<dbReference type="SUPFAM" id="SSF52540">
    <property type="entry name" value="P-loop containing nucleoside triphosphate hydrolases"/>
    <property type="match status" value="1"/>
</dbReference>
<organism evidence="3">
    <name type="scientific">hydrothermal vent metagenome</name>
    <dbReference type="NCBI Taxonomy" id="652676"/>
    <lineage>
        <taxon>unclassified sequences</taxon>
        <taxon>metagenomes</taxon>
        <taxon>ecological metagenomes</taxon>
    </lineage>
</organism>
<dbReference type="EMBL" id="FPHE01000148">
    <property type="protein sequence ID" value="SFV66048.1"/>
    <property type="molecule type" value="Genomic_DNA"/>
</dbReference>
<dbReference type="SUPFAM" id="SSF52980">
    <property type="entry name" value="Restriction endonuclease-like"/>
    <property type="match status" value="1"/>
</dbReference>
<dbReference type="GO" id="GO:0005524">
    <property type="term" value="F:ATP binding"/>
    <property type="evidence" value="ECO:0007669"/>
    <property type="project" value="InterPro"/>
</dbReference>
<reference evidence="3" key="1">
    <citation type="submission" date="2016-10" db="EMBL/GenBank/DDBJ databases">
        <authorList>
            <person name="de Groot N.N."/>
        </authorList>
    </citation>
    <scope>NUCLEOTIDE SEQUENCE</scope>
</reference>
<dbReference type="Gene3D" id="3.40.50.300">
    <property type="entry name" value="P-loop containing nucleotide triphosphate hydrolases"/>
    <property type="match status" value="1"/>
</dbReference>
<evidence type="ECO:0000313" key="3">
    <source>
        <dbReference type="EMBL" id="SFV66048.1"/>
    </source>
</evidence>
<dbReference type="InterPro" id="IPR011579">
    <property type="entry name" value="ATPase_dom"/>
</dbReference>
<feature type="domain" description="DUF234" evidence="2">
    <location>
        <begin position="314"/>
        <end position="396"/>
    </location>
</feature>
<gene>
    <name evidence="3" type="ORF">MNB_SV-12-871</name>
</gene>
<dbReference type="PANTHER" id="PTHR34704">
    <property type="entry name" value="ATPASE"/>
    <property type="match status" value="1"/>
</dbReference>